<dbReference type="InterPro" id="IPR027417">
    <property type="entry name" value="P-loop_NTPase"/>
</dbReference>
<dbReference type="InterPro" id="IPR020588">
    <property type="entry name" value="RecA_ATP-bd"/>
</dbReference>
<dbReference type="PANTHER" id="PTHR46487:SF1">
    <property type="entry name" value="DNA REPAIR PROTEIN XRCC3"/>
    <property type="match status" value="1"/>
</dbReference>
<feature type="domain" description="RecA family profile 1" evidence="7">
    <location>
        <begin position="74"/>
        <end position="246"/>
    </location>
</feature>
<evidence type="ECO:0000256" key="4">
    <source>
        <dbReference type="ARBA" id="ARBA00022840"/>
    </source>
</evidence>
<dbReference type="GO" id="GO:0033065">
    <property type="term" value="C:Rad51C-XRCC3 complex"/>
    <property type="evidence" value="ECO:0007669"/>
    <property type="project" value="TreeGrafter"/>
</dbReference>
<dbReference type="InterPro" id="IPR016467">
    <property type="entry name" value="DNA_recomb/repair_RecA-like"/>
</dbReference>
<dbReference type="PROSITE" id="PS50162">
    <property type="entry name" value="RECA_2"/>
    <property type="match status" value="1"/>
</dbReference>
<evidence type="ECO:0000313" key="8">
    <source>
        <dbReference type="EMBL" id="KNC20691.1"/>
    </source>
</evidence>
<dbReference type="GO" id="GO:0000722">
    <property type="term" value="P:telomere maintenance via recombination"/>
    <property type="evidence" value="ECO:0007669"/>
    <property type="project" value="TreeGrafter"/>
</dbReference>
<dbReference type="Pfam" id="PF08423">
    <property type="entry name" value="Rad51"/>
    <property type="match status" value="1"/>
</dbReference>
<sequence>MSEFLENLSAGAKDLAEKAKIKNAEQAILTPMAHLLLQESSPHDIYVLKSSAAKMVAKERIRVSDLLTLPYSMKWSRLSFGCSALDKCTRGGIVTRGITEFCGISGAGKTQLLLQLSLTVQLPQELGGLAGGVAFICTESSFPSKRLFEMSKTFAQRYPKLDINYLANVHVEHVLQSEQLLKCVSERLPPLMSSLRIGLIIIDSVAAVFRTYTNYIERAKDMRKLANYLLHLADKYNCAVICVNQVATISDKQPEVPCLGLSWAHLGRTRMRITKIPKQIQYNDKLLTVRKLEILYSPETPIEYAEFLITQQGIVDVPCLK</sequence>
<dbReference type="CDD" id="cd19491">
    <property type="entry name" value="XRCC3"/>
    <property type="match status" value="1"/>
</dbReference>
<gene>
    <name evidence="8" type="ORF">FF38_04425</name>
</gene>
<dbReference type="EMBL" id="JRES01001706">
    <property type="protein sequence ID" value="KNC20691.1"/>
    <property type="molecule type" value="Genomic_DNA"/>
</dbReference>
<keyword evidence="3" id="KW-0227">DNA damage</keyword>
<keyword evidence="2" id="KW-0547">Nucleotide-binding</keyword>
<dbReference type="OMA" id="PCLGLQW"/>
<protein>
    <recommendedName>
        <fullName evidence="7">RecA family profile 1 domain-containing protein</fullName>
    </recommendedName>
</protein>
<evidence type="ECO:0000259" key="7">
    <source>
        <dbReference type="PROSITE" id="PS50162"/>
    </source>
</evidence>
<dbReference type="FunFam" id="3.40.50.300:FF:002736">
    <property type="entry name" value="Spindle B"/>
    <property type="match status" value="1"/>
</dbReference>
<name>A0A0L0BKT9_LUCCU</name>
<keyword evidence="6" id="KW-0539">Nucleus</keyword>
<reference evidence="8 9" key="1">
    <citation type="journal article" date="2015" name="Nat. Commun.">
        <title>Lucilia cuprina genome unlocks parasitic fly biology to underpin future interventions.</title>
        <authorList>
            <person name="Anstead C.A."/>
            <person name="Korhonen P.K."/>
            <person name="Young N.D."/>
            <person name="Hall R.S."/>
            <person name="Jex A.R."/>
            <person name="Murali S.C."/>
            <person name="Hughes D.S."/>
            <person name="Lee S.F."/>
            <person name="Perry T."/>
            <person name="Stroehlein A.J."/>
            <person name="Ansell B.R."/>
            <person name="Breugelmans B."/>
            <person name="Hofmann A."/>
            <person name="Qu J."/>
            <person name="Dugan S."/>
            <person name="Lee S.L."/>
            <person name="Chao H."/>
            <person name="Dinh H."/>
            <person name="Han Y."/>
            <person name="Doddapaneni H.V."/>
            <person name="Worley K.C."/>
            <person name="Muzny D.M."/>
            <person name="Ioannidis P."/>
            <person name="Waterhouse R.M."/>
            <person name="Zdobnov E.M."/>
            <person name="James P.J."/>
            <person name="Bagnall N.H."/>
            <person name="Kotze A.C."/>
            <person name="Gibbs R.A."/>
            <person name="Richards S."/>
            <person name="Batterham P."/>
            <person name="Gasser R.B."/>
        </authorList>
    </citation>
    <scope>NUCLEOTIDE SEQUENCE [LARGE SCALE GENOMIC DNA]</scope>
    <source>
        <strain evidence="8 9">LS</strain>
        <tissue evidence="8">Full body</tissue>
    </source>
</reference>
<comment type="caution">
    <text evidence="8">The sequence shown here is derived from an EMBL/GenBank/DDBJ whole genome shotgun (WGS) entry which is preliminary data.</text>
</comment>
<keyword evidence="9" id="KW-1185">Reference proteome</keyword>
<evidence type="ECO:0000256" key="6">
    <source>
        <dbReference type="ARBA" id="ARBA00023242"/>
    </source>
</evidence>
<comment type="subcellular location">
    <subcellularLocation>
        <location evidence="1">Nucleus</location>
    </subcellularLocation>
</comment>
<dbReference type="GO" id="GO:0005524">
    <property type="term" value="F:ATP binding"/>
    <property type="evidence" value="ECO:0007669"/>
    <property type="project" value="UniProtKB-KW"/>
</dbReference>
<keyword evidence="4" id="KW-0067">ATP-binding</keyword>
<dbReference type="GO" id="GO:0000400">
    <property type="term" value="F:four-way junction DNA binding"/>
    <property type="evidence" value="ECO:0007669"/>
    <property type="project" value="TreeGrafter"/>
</dbReference>
<evidence type="ECO:0000313" key="9">
    <source>
        <dbReference type="Proteomes" id="UP000037069"/>
    </source>
</evidence>
<evidence type="ECO:0000256" key="3">
    <source>
        <dbReference type="ARBA" id="ARBA00022763"/>
    </source>
</evidence>
<evidence type="ECO:0000256" key="2">
    <source>
        <dbReference type="ARBA" id="ARBA00022741"/>
    </source>
</evidence>
<dbReference type="GO" id="GO:0045003">
    <property type="term" value="P:double-strand break repair via synthesis-dependent strand annealing"/>
    <property type="evidence" value="ECO:0007669"/>
    <property type="project" value="TreeGrafter"/>
</dbReference>
<dbReference type="GO" id="GO:0071140">
    <property type="term" value="P:resolution of mitotic recombination intermediates"/>
    <property type="evidence" value="ECO:0007669"/>
    <property type="project" value="TreeGrafter"/>
</dbReference>
<dbReference type="InterPro" id="IPR013632">
    <property type="entry name" value="Rad51_C"/>
</dbReference>
<proteinExistence type="predicted"/>
<dbReference type="PIRSF" id="PIRSF005856">
    <property type="entry name" value="Rad51"/>
    <property type="match status" value="1"/>
</dbReference>
<dbReference type="GO" id="GO:0090656">
    <property type="term" value="P:t-circle formation"/>
    <property type="evidence" value="ECO:0007669"/>
    <property type="project" value="TreeGrafter"/>
</dbReference>
<dbReference type="STRING" id="7375.A0A0L0BKT9"/>
<dbReference type="AlphaFoldDB" id="A0A0L0BKT9"/>
<keyword evidence="5" id="KW-0234">DNA repair</keyword>
<dbReference type="Gene3D" id="3.40.50.300">
    <property type="entry name" value="P-loop containing nucleotide triphosphate hydrolases"/>
    <property type="match status" value="1"/>
</dbReference>
<dbReference type="InterPro" id="IPR047348">
    <property type="entry name" value="XRCC3-like_C"/>
</dbReference>
<dbReference type="GO" id="GO:0140664">
    <property type="term" value="F:ATP-dependent DNA damage sensor activity"/>
    <property type="evidence" value="ECO:0007669"/>
    <property type="project" value="InterPro"/>
</dbReference>
<accession>A0A0L0BKT9</accession>
<dbReference type="OrthoDB" id="1861185at2759"/>
<dbReference type="PANTHER" id="PTHR46487">
    <property type="entry name" value="DNA REPAIR PROTEIN XRCC3"/>
    <property type="match status" value="1"/>
</dbReference>
<dbReference type="SUPFAM" id="SSF52540">
    <property type="entry name" value="P-loop containing nucleoside triphosphate hydrolases"/>
    <property type="match status" value="1"/>
</dbReference>
<dbReference type="GO" id="GO:0005657">
    <property type="term" value="C:replication fork"/>
    <property type="evidence" value="ECO:0007669"/>
    <property type="project" value="TreeGrafter"/>
</dbReference>
<evidence type="ECO:0000256" key="5">
    <source>
        <dbReference type="ARBA" id="ARBA00023204"/>
    </source>
</evidence>
<organism evidence="8 9">
    <name type="scientific">Lucilia cuprina</name>
    <name type="common">Green bottle fly</name>
    <name type="synonym">Australian sheep blowfly</name>
    <dbReference type="NCBI Taxonomy" id="7375"/>
    <lineage>
        <taxon>Eukaryota</taxon>
        <taxon>Metazoa</taxon>
        <taxon>Ecdysozoa</taxon>
        <taxon>Arthropoda</taxon>
        <taxon>Hexapoda</taxon>
        <taxon>Insecta</taxon>
        <taxon>Pterygota</taxon>
        <taxon>Neoptera</taxon>
        <taxon>Endopterygota</taxon>
        <taxon>Diptera</taxon>
        <taxon>Brachycera</taxon>
        <taxon>Muscomorpha</taxon>
        <taxon>Oestroidea</taxon>
        <taxon>Calliphoridae</taxon>
        <taxon>Luciliinae</taxon>
        <taxon>Lucilia</taxon>
    </lineage>
</organism>
<dbReference type="Proteomes" id="UP000037069">
    <property type="component" value="Unassembled WGS sequence"/>
</dbReference>
<evidence type="ECO:0000256" key="1">
    <source>
        <dbReference type="ARBA" id="ARBA00004123"/>
    </source>
</evidence>